<keyword evidence="2" id="KW-1133">Transmembrane helix</keyword>
<keyword evidence="2" id="KW-0812">Transmembrane</keyword>
<evidence type="ECO:0000313" key="3">
    <source>
        <dbReference type="EMBL" id="MYC95164.1"/>
    </source>
</evidence>
<sequence length="283" mass="30176">MDPQNLNSVDEDLVAAYVDGDVTTEERQRVEAAMAASEQVAWEVNTLRQTVQLLQDMPSVPLPRSFTLTEDQVADVLQERRSLAKVEPPPPRQVDVSEDTVWQRLLRFLNGGDLALRNAAALAAVLLLLVFVAEFQLQRTQFGPPSGDSEQLSSAAPAPQAQVTAVGGSLSGQADSGAGSSQATAAEGSGQEDEEPVFGVMSTGEEEQRTAGSEQEPVAAAPVQPEKSSPAVESSRQQLTGSESAGPSGQPWVTVFRYARILLVLAVIVLWLLSRTRSGRGRA</sequence>
<protein>
    <recommendedName>
        <fullName evidence="4">Zinc-finger domain-containing protein</fullName>
    </recommendedName>
</protein>
<keyword evidence="2" id="KW-0472">Membrane</keyword>
<reference evidence="3" key="1">
    <citation type="submission" date="2019-09" db="EMBL/GenBank/DDBJ databases">
        <title>Characterisation of the sponge microbiome using genome-centric metagenomics.</title>
        <authorList>
            <person name="Engelberts J.P."/>
            <person name="Robbins S.J."/>
            <person name="De Goeij J.M."/>
            <person name="Aranda M."/>
            <person name="Bell S.C."/>
            <person name="Webster N.S."/>
        </authorList>
    </citation>
    <scope>NUCLEOTIDE SEQUENCE</scope>
    <source>
        <strain evidence="3">SB0661_bin_32</strain>
    </source>
</reference>
<evidence type="ECO:0000256" key="1">
    <source>
        <dbReference type="SAM" id="MobiDB-lite"/>
    </source>
</evidence>
<feature type="region of interest" description="Disordered" evidence="1">
    <location>
        <begin position="143"/>
        <end position="249"/>
    </location>
</feature>
<comment type="caution">
    <text evidence="3">The sequence shown here is derived from an EMBL/GenBank/DDBJ whole genome shotgun (WGS) entry which is preliminary data.</text>
</comment>
<gene>
    <name evidence="3" type="ORF">F4X14_09335</name>
</gene>
<evidence type="ECO:0008006" key="4">
    <source>
        <dbReference type="Google" id="ProtNLM"/>
    </source>
</evidence>
<feature type="compositionally biased region" description="Low complexity" evidence="1">
    <location>
        <begin position="153"/>
        <end position="189"/>
    </location>
</feature>
<dbReference type="AlphaFoldDB" id="A0A6B1D6H3"/>
<feature type="compositionally biased region" description="Polar residues" evidence="1">
    <location>
        <begin position="231"/>
        <end position="247"/>
    </location>
</feature>
<dbReference type="InterPro" id="IPR041916">
    <property type="entry name" value="Anti_sigma_zinc_sf"/>
</dbReference>
<accession>A0A6B1D6H3</accession>
<feature type="transmembrane region" description="Helical" evidence="2">
    <location>
        <begin position="114"/>
        <end position="133"/>
    </location>
</feature>
<feature type="compositionally biased region" description="Polar residues" evidence="1">
    <location>
        <begin position="143"/>
        <end position="152"/>
    </location>
</feature>
<proteinExistence type="predicted"/>
<feature type="transmembrane region" description="Helical" evidence="2">
    <location>
        <begin position="255"/>
        <end position="273"/>
    </location>
</feature>
<dbReference type="EMBL" id="VXMH01000043">
    <property type="protein sequence ID" value="MYC95164.1"/>
    <property type="molecule type" value="Genomic_DNA"/>
</dbReference>
<name>A0A6B1D6H3_9CHLR</name>
<dbReference type="Gene3D" id="1.10.10.1320">
    <property type="entry name" value="Anti-sigma factor, zinc-finger domain"/>
    <property type="match status" value="1"/>
</dbReference>
<organism evidence="3">
    <name type="scientific">Caldilineaceae bacterium SB0661_bin_32</name>
    <dbReference type="NCBI Taxonomy" id="2605255"/>
    <lineage>
        <taxon>Bacteria</taxon>
        <taxon>Bacillati</taxon>
        <taxon>Chloroflexota</taxon>
        <taxon>Caldilineae</taxon>
        <taxon>Caldilineales</taxon>
        <taxon>Caldilineaceae</taxon>
    </lineage>
</organism>
<evidence type="ECO:0000256" key="2">
    <source>
        <dbReference type="SAM" id="Phobius"/>
    </source>
</evidence>